<keyword evidence="2" id="KW-1185">Reference proteome</keyword>
<reference evidence="2" key="1">
    <citation type="journal article" date="2023" name="G3 (Bethesda)">
        <title>Genome assembly and association tests identify interacting loci associated with vigor, precocity, and sex in interspecific pistachio rootstocks.</title>
        <authorList>
            <person name="Palmer W."/>
            <person name="Jacygrad E."/>
            <person name="Sagayaradj S."/>
            <person name="Cavanaugh K."/>
            <person name="Han R."/>
            <person name="Bertier L."/>
            <person name="Beede B."/>
            <person name="Kafkas S."/>
            <person name="Golino D."/>
            <person name="Preece J."/>
            <person name="Michelmore R."/>
        </authorList>
    </citation>
    <scope>NUCLEOTIDE SEQUENCE [LARGE SCALE GENOMIC DNA]</scope>
</reference>
<dbReference type="Proteomes" id="UP001163603">
    <property type="component" value="Chromosome 2"/>
</dbReference>
<protein>
    <submittedName>
        <fullName evidence="1">Uncharacterized protein</fullName>
    </submittedName>
</protein>
<evidence type="ECO:0000313" key="1">
    <source>
        <dbReference type="EMBL" id="KAJ0048431.1"/>
    </source>
</evidence>
<comment type="caution">
    <text evidence="1">The sequence shown here is derived from an EMBL/GenBank/DDBJ whole genome shotgun (WGS) entry which is preliminary data.</text>
</comment>
<organism evidence="1 2">
    <name type="scientific">Pistacia integerrima</name>
    <dbReference type="NCBI Taxonomy" id="434235"/>
    <lineage>
        <taxon>Eukaryota</taxon>
        <taxon>Viridiplantae</taxon>
        <taxon>Streptophyta</taxon>
        <taxon>Embryophyta</taxon>
        <taxon>Tracheophyta</taxon>
        <taxon>Spermatophyta</taxon>
        <taxon>Magnoliopsida</taxon>
        <taxon>eudicotyledons</taxon>
        <taxon>Gunneridae</taxon>
        <taxon>Pentapetalae</taxon>
        <taxon>rosids</taxon>
        <taxon>malvids</taxon>
        <taxon>Sapindales</taxon>
        <taxon>Anacardiaceae</taxon>
        <taxon>Pistacia</taxon>
    </lineage>
</organism>
<evidence type="ECO:0000313" key="2">
    <source>
        <dbReference type="Proteomes" id="UP001163603"/>
    </source>
</evidence>
<accession>A0ACC0ZD77</accession>
<dbReference type="EMBL" id="CM047737">
    <property type="protein sequence ID" value="KAJ0048431.1"/>
    <property type="molecule type" value="Genomic_DNA"/>
</dbReference>
<gene>
    <name evidence="1" type="ORF">Pint_16265</name>
</gene>
<name>A0ACC0ZD77_9ROSI</name>
<proteinExistence type="predicted"/>
<sequence>MRSSKGSANSFSLIVDMDATLGNDSSKNAKKLIVVTQDQKAPRTTAFEGPTGQEVSWEYNRGSFFRESSFVAKKSPKLVELIFSSAPYLVSSNPKAHGAMVEDQVHGSMSGLNPDPAQVLEILFQPCLPLFLQISSPAIGLDSPVFSFGLNRFQPSSSAGQRTLGCDGKAKGKGKMGVGTKYARPNHSSSGFAASAQRAASSSVSGQPLHSEGECSWAHVTATSQSRGKTPLLFHAPEFSSDGVVVINLLISLCTKGHKKWASCLVGSFIKKKLHFPFSNENLMVRCMEDGPLVTAEQAYTVATMASRGIGKSLALDRITEDTCIRGARRIGFARVLIEVDAVRKLPKMVRVRLPIKESNETLSVNVRVEYQWRPSQCSGKGLSGAPSNQVFPPTNMAPPTPPKSPSSQSPLGWDNVVNQNPFHCLSDKYEEHHAMVSFPSTNNHPDDLADQEMHASDVESDPSSMAHCLQKNDKVLAVNGSIDGKKDGVPSSTSSPHHV</sequence>